<reference evidence="1 2" key="1">
    <citation type="submission" date="2023-08" db="EMBL/GenBank/DDBJ databases">
        <title>Phytohabitans sansha sp. nov., isolated from marine sediment.</title>
        <authorList>
            <person name="Zhao Y."/>
            <person name="Yi K."/>
        </authorList>
    </citation>
    <scope>NUCLEOTIDE SEQUENCE [LARGE SCALE GENOMIC DNA]</scope>
    <source>
        <strain evidence="1 2">ZYX-F-186</strain>
    </source>
</reference>
<comment type="caution">
    <text evidence="1">The sequence shown here is derived from an EMBL/GenBank/DDBJ whole genome shotgun (WGS) entry which is preliminary data.</text>
</comment>
<sequence>MAQTTPKLPEALDAIRGVLPDHVAAKLDRVLELRAARRASAINTNRFKAGPQRPKMTGDPAIDGPAAEQYRADRHAYRKAMATNSAMTSVARSQLYAWARTDGAGFLAGPLRDAVTALLDEAADALAKLDRFAPDYREPDILRTGAPTQIMAWRTLLDLDQRYQPLAVAAREILKEVHGCDYAARRAATVALPTRLADAAHQAVPV</sequence>
<dbReference type="Proteomes" id="UP001230908">
    <property type="component" value="Unassembled WGS sequence"/>
</dbReference>
<dbReference type="EMBL" id="JAVHUY010000017">
    <property type="protein sequence ID" value="MDQ7906748.1"/>
    <property type="molecule type" value="Genomic_DNA"/>
</dbReference>
<organism evidence="1 2">
    <name type="scientific">Phytohabitans maris</name>
    <dbReference type="NCBI Taxonomy" id="3071409"/>
    <lineage>
        <taxon>Bacteria</taxon>
        <taxon>Bacillati</taxon>
        <taxon>Actinomycetota</taxon>
        <taxon>Actinomycetes</taxon>
        <taxon>Micromonosporales</taxon>
        <taxon>Micromonosporaceae</taxon>
    </lineage>
</organism>
<evidence type="ECO:0000313" key="1">
    <source>
        <dbReference type="EMBL" id="MDQ7906748.1"/>
    </source>
</evidence>
<gene>
    <name evidence="1" type="ORF">RB614_19720</name>
</gene>
<dbReference type="RefSeq" id="WP_308714024.1">
    <property type="nucleotide sequence ID" value="NZ_JAVHUY010000017.1"/>
</dbReference>
<name>A0ABU0ZI87_9ACTN</name>
<evidence type="ECO:0000313" key="2">
    <source>
        <dbReference type="Proteomes" id="UP001230908"/>
    </source>
</evidence>
<keyword evidence="2" id="KW-1185">Reference proteome</keyword>
<accession>A0ABU0ZI87</accession>
<protein>
    <submittedName>
        <fullName evidence="1">Uncharacterized protein</fullName>
    </submittedName>
</protein>
<proteinExistence type="predicted"/>